<dbReference type="AlphaFoldDB" id="A0A5D0NVQ6"/>
<keyword evidence="2" id="KW-1185">Reference proteome</keyword>
<evidence type="ECO:0000313" key="1">
    <source>
        <dbReference type="EMBL" id="TYB48616.1"/>
    </source>
</evidence>
<proteinExistence type="predicted"/>
<dbReference type="RefSeq" id="WP_148344102.1">
    <property type="nucleotide sequence ID" value="NZ_VSFG01000001.1"/>
</dbReference>
<organism evidence="1 2">
    <name type="scientific">Actinomadura chibensis</name>
    <dbReference type="NCBI Taxonomy" id="392828"/>
    <lineage>
        <taxon>Bacteria</taxon>
        <taxon>Bacillati</taxon>
        <taxon>Actinomycetota</taxon>
        <taxon>Actinomycetes</taxon>
        <taxon>Streptosporangiales</taxon>
        <taxon>Thermomonosporaceae</taxon>
        <taxon>Actinomadura</taxon>
    </lineage>
</organism>
<reference evidence="1 2" key="1">
    <citation type="submission" date="2019-08" db="EMBL/GenBank/DDBJ databases">
        <title>Actinomadura sp. nov. CYP1-5 isolated from mountain soil.</title>
        <authorList>
            <person name="Songsumanus A."/>
            <person name="Kuncharoen N."/>
            <person name="Kudo T."/>
            <person name="Yuki M."/>
            <person name="Igarashi Y."/>
            <person name="Tanasupawat S."/>
        </authorList>
    </citation>
    <scope>NUCLEOTIDE SEQUENCE [LARGE SCALE GENOMIC DNA]</scope>
    <source>
        <strain evidence="1 2">JCM 14158</strain>
    </source>
</reference>
<dbReference type="Proteomes" id="UP000323380">
    <property type="component" value="Unassembled WGS sequence"/>
</dbReference>
<comment type="caution">
    <text evidence="1">The sequence shown here is derived from an EMBL/GenBank/DDBJ whole genome shotgun (WGS) entry which is preliminary data.</text>
</comment>
<accession>A0A5D0NVQ6</accession>
<evidence type="ECO:0000313" key="2">
    <source>
        <dbReference type="Proteomes" id="UP000323380"/>
    </source>
</evidence>
<name>A0A5D0NVQ6_9ACTN</name>
<dbReference type="EMBL" id="VSFG01000001">
    <property type="protein sequence ID" value="TYB48616.1"/>
    <property type="molecule type" value="Genomic_DNA"/>
</dbReference>
<protein>
    <submittedName>
        <fullName evidence="1">Uncharacterized protein</fullName>
    </submittedName>
</protein>
<dbReference type="STRING" id="1220554.GCA_001552135_02375"/>
<gene>
    <name evidence="1" type="ORF">FXF69_05360</name>
</gene>
<sequence length="92" mass="9801">MTDERDGGEAQMKRVMTGALIVAVLGIGGTASAVAASPSENGQQPRQDCRTYSSVTQCGEPQLNKKQQACVNSAVQQGMTERRAVVECHTFE</sequence>